<feature type="domain" description="SLBB" evidence="16">
    <location>
        <begin position="231"/>
        <end position="309"/>
    </location>
</feature>
<keyword evidence="6" id="KW-0812">Transmembrane</keyword>
<evidence type="ECO:0000256" key="9">
    <source>
        <dbReference type="ARBA" id="ARBA00023065"/>
    </source>
</evidence>
<dbReference type="Gene3D" id="3.30.1950.10">
    <property type="entry name" value="wza like domain"/>
    <property type="match status" value="1"/>
</dbReference>
<comment type="caution">
    <text evidence="17">The sequence shown here is derived from an EMBL/GenBank/DDBJ whole genome shotgun (WGS) entry which is preliminary data.</text>
</comment>
<evidence type="ECO:0000256" key="1">
    <source>
        <dbReference type="ARBA" id="ARBA00004571"/>
    </source>
</evidence>
<dbReference type="InterPro" id="IPR003715">
    <property type="entry name" value="Poly_export_N"/>
</dbReference>
<evidence type="ECO:0000256" key="3">
    <source>
        <dbReference type="ARBA" id="ARBA00022448"/>
    </source>
</evidence>
<dbReference type="GO" id="GO:0006811">
    <property type="term" value="P:monoatomic ion transport"/>
    <property type="evidence" value="ECO:0007669"/>
    <property type="project" value="UniProtKB-KW"/>
</dbReference>
<dbReference type="EMBL" id="JACCQK010000745">
    <property type="protein sequence ID" value="MBG0780471.1"/>
    <property type="molecule type" value="Genomic_DNA"/>
</dbReference>
<comment type="subcellular location">
    <subcellularLocation>
        <location evidence="1">Cell outer membrane</location>
        <topology evidence="1">Multi-pass membrane protein</topology>
    </subcellularLocation>
</comment>
<evidence type="ECO:0000313" key="17">
    <source>
        <dbReference type="EMBL" id="MBG0780471.1"/>
    </source>
</evidence>
<keyword evidence="3" id="KW-0813">Transport</keyword>
<dbReference type="AlphaFoldDB" id="A0A931CZY8"/>
<evidence type="ECO:0000259" key="15">
    <source>
        <dbReference type="Pfam" id="PF02563"/>
    </source>
</evidence>
<accession>A0A931CZY8</accession>
<keyword evidence="5" id="KW-0762">Sugar transport</keyword>
<dbReference type="Pfam" id="PF02563">
    <property type="entry name" value="Poly_export"/>
    <property type="match status" value="1"/>
</dbReference>
<evidence type="ECO:0000313" key="18">
    <source>
        <dbReference type="Proteomes" id="UP000706172"/>
    </source>
</evidence>
<name>A0A931CZY8_9BACT</name>
<evidence type="ECO:0000256" key="13">
    <source>
        <dbReference type="ARBA" id="ARBA00023237"/>
    </source>
</evidence>
<evidence type="ECO:0000256" key="7">
    <source>
        <dbReference type="ARBA" id="ARBA00022729"/>
    </source>
</evidence>
<protein>
    <submittedName>
        <fullName evidence="17">SLBB domain-containing protein</fullName>
    </submittedName>
</protein>
<dbReference type="InterPro" id="IPR054765">
    <property type="entry name" value="SLBB_dom"/>
</dbReference>
<evidence type="ECO:0000259" key="16">
    <source>
        <dbReference type="Pfam" id="PF22461"/>
    </source>
</evidence>
<organism evidence="17 18">
    <name type="scientific">Desulfotignum balticum</name>
    <dbReference type="NCBI Taxonomy" id="115781"/>
    <lineage>
        <taxon>Bacteria</taxon>
        <taxon>Pseudomonadati</taxon>
        <taxon>Thermodesulfobacteriota</taxon>
        <taxon>Desulfobacteria</taxon>
        <taxon>Desulfobacterales</taxon>
        <taxon>Desulfobacteraceae</taxon>
        <taxon>Desulfotignum</taxon>
    </lineage>
</organism>
<sequence length="314" mass="34345">MQDFSKFSWVVFLGLLVWLVWVPCPETAASDDAVYRLGAGDVVKISILAGGEEQVANEMVVGDTGDVTVPFIGKLPAAGLTINELEKQIIPPLARDFFVDPQVHLQIKEYRSLQFFISGAVKEPGVFSLDFMPTIMDLIAKAGGVTTERGNLAYVLRGMKDPVRMAEETTLEELEELDAEVPTQSIAGTKPIIVDLQRLLDEGDMTENIRLATGDTVYIPPGTKLDQAATKIYVQGEVKKPGVFDFQPGMTALAACIMAGGFDQFAAPNRARIIRQTDSERNVITIDLKKVQTGDAPDLLLQPGDRIHIPESWL</sequence>
<dbReference type="PANTHER" id="PTHR33619">
    <property type="entry name" value="POLYSACCHARIDE EXPORT PROTEIN GFCE-RELATED"/>
    <property type="match status" value="1"/>
</dbReference>
<comment type="similarity">
    <text evidence="2">Belongs to the BexD/CtrA/VexA family.</text>
</comment>
<keyword evidence="8" id="KW-0625">Polysaccharide transport</keyword>
<keyword evidence="12" id="KW-0564">Palmitate</keyword>
<dbReference type="Proteomes" id="UP000706172">
    <property type="component" value="Unassembled WGS sequence"/>
</dbReference>
<keyword evidence="14" id="KW-0449">Lipoprotein</keyword>
<reference evidence="17" key="1">
    <citation type="submission" date="2020-07" db="EMBL/GenBank/DDBJ databases">
        <title>Severe corrosion of carbon steel in oil field produced water can be linked to methanogenic archaea containing a special type of NiFe hydrogenase.</title>
        <authorList>
            <person name="Lahme S."/>
            <person name="Mand J."/>
            <person name="Longwell J."/>
            <person name="Smith R."/>
            <person name="Enning D."/>
        </authorList>
    </citation>
    <scope>NUCLEOTIDE SEQUENCE</scope>
    <source>
        <strain evidence="17">MIC098Bin6</strain>
    </source>
</reference>
<keyword evidence="9" id="KW-0406">Ion transport</keyword>
<evidence type="ECO:0000256" key="11">
    <source>
        <dbReference type="ARBA" id="ARBA00023136"/>
    </source>
</evidence>
<keyword evidence="4" id="KW-1134">Transmembrane beta strand</keyword>
<keyword evidence="7" id="KW-0732">Signal</keyword>
<evidence type="ECO:0000256" key="2">
    <source>
        <dbReference type="ARBA" id="ARBA00009450"/>
    </source>
</evidence>
<evidence type="ECO:0000256" key="12">
    <source>
        <dbReference type="ARBA" id="ARBA00023139"/>
    </source>
</evidence>
<dbReference type="InterPro" id="IPR049712">
    <property type="entry name" value="Poly_export"/>
</dbReference>
<evidence type="ECO:0000256" key="6">
    <source>
        <dbReference type="ARBA" id="ARBA00022692"/>
    </source>
</evidence>
<dbReference type="GO" id="GO:0009279">
    <property type="term" value="C:cell outer membrane"/>
    <property type="evidence" value="ECO:0007669"/>
    <property type="project" value="UniProtKB-SubCell"/>
</dbReference>
<feature type="domain" description="Polysaccharide export protein N-terminal" evidence="15">
    <location>
        <begin position="31"/>
        <end position="107"/>
    </location>
</feature>
<evidence type="ECO:0000256" key="14">
    <source>
        <dbReference type="ARBA" id="ARBA00023288"/>
    </source>
</evidence>
<keyword evidence="13" id="KW-0998">Cell outer membrane</keyword>
<evidence type="ECO:0000256" key="10">
    <source>
        <dbReference type="ARBA" id="ARBA00023114"/>
    </source>
</evidence>
<dbReference type="GO" id="GO:0046930">
    <property type="term" value="C:pore complex"/>
    <property type="evidence" value="ECO:0007669"/>
    <property type="project" value="UniProtKB-KW"/>
</dbReference>
<dbReference type="GO" id="GO:0015288">
    <property type="term" value="F:porin activity"/>
    <property type="evidence" value="ECO:0007669"/>
    <property type="project" value="UniProtKB-KW"/>
</dbReference>
<dbReference type="Pfam" id="PF22461">
    <property type="entry name" value="SLBB_2"/>
    <property type="match status" value="2"/>
</dbReference>
<feature type="domain" description="SLBB" evidence="16">
    <location>
        <begin position="114"/>
        <end position="219"/>
    </location>
</feature>
<dbReference type="PANTHER" id="PTHR33619:SF3">
    <property type="entry name" value="POLYSACCHARIDE EXPORT PROTEIN GFCE-RELATED"/>
    <property type="match status" value="1"/>
</dbReference>
<evidence type="ECO:0000256" key="5">
    <source>
        <dbReference type="ARBA" id="ARBA00022597"/>
    </source>
</evidence>
<keyword evidence="10" id="KW-0626">Porin</keyword>
<proteinExistence type="inferred from homology"/>
<keyword evidence="11" id="KW-0472">Membrane</keyword>
<dbReference type="Gene3D" id="3.10.20.600">
    <property type="match status" value="1"/>
</dbReference>
<evidence type="ECO:0000256" key="4">
    <source>
        <dbReference type="ARBA" id="ARBA00022452"/>
    </source>
</evidence>
<gene>
    <name evidence="17" type="ORF">H0S81_11160</name>
</gene>
<dbReference type="GO" id="GO:0015159">
    <property type="term" value="F:polysaccharide transmembrane transporter activity"/>
    <property type="evidence" value="ECO:0007669"/>
    <property type="project" value="InterPro"/>
</dbReference>
<dbReference type="Gene3D" id="3.10.560.10">
    <property type="entry name" value="Outer membrane lipoprotein wza domain like"/>
    <property type="match status" value="1"/>
</dbReference>
<evidence type="ECO:0000256" key="8">
    <source>
        <dbReference type="ARBA" id="ARBA00023047"/>
    </source>
</evidence>